<dbReference type="InterPro" id="IPR000866">
    <property type="entry name" value="AhpC/TSA"/>
</dbReference>
<evidence type="ECO:0000256" key="1">
    <source>
        <dbReference type="ARBA" id="ARBA00023157"/>
    </source>
</evidence>
<keyword evidence="4" id="KW-1185">Reference proteome</keyword>
<dbReference type="GO" id="GO:0016491">
    <property type="term" value="F:oxidoreductase activity"/>
    <property type="evidence" value="ECO:0007669"/>
    <property type="project" value="InterPro"/>
</dbReference>
<dbReference type="EMBL" id="JAUBDJ010000001">
    <property type="protein sequence ID" value="MDW0115881.1"/>
    <property type="molecule type" value="Genomic_DNA"/>
</dbReference>
<dbReference type="GO" id="GO:0016209">
    <property type="term" value="F:antioxidant activity"/>
    <property type="evidence" value="ECO:0007669"/>
    <property type="project" value="InterPro"/>
</dbReference>
<dbReference type="AlphaFoldDB" id="A0AAW9A898"/>
<proteinExistence type="predicted"/>
<dbReference type="RefSeq" id="WP_283731606.1">
    <property type="nucleotide sequence ID" value="NZ_CP125968.1"/>
</dbReference>
<dbReference type="PROSITE" id="PS51352">
    <property type="entry name" value="THIOREDOXIN_2"/>
    <property type="match status" value="1"/>
</dbReference>
<dbReference type="InterPro" id="IPR013766">
    <property type="entry name" value="Thioredoxin_domain"/>
</dbReference>
<dbReference type="PANTHER" id="PTHR42852">
    <property type="entry name" value="THIOL:DISULFIDE INTERCHANGE PROTEIN DSBE"/>
    <property type="match status" value="1"/>
</dbReference>
<dbReference type="InterPro" id="IPR050553">
    <property type="entry name" value="Thioredoxin_ResA/DsbE_sf"/>
</dbReference>
<evidence type="ECO:0000259" key="2">
    <source>
        <dbReference type="PROSITE" id="PS51352"/>
    </source>
</evidence>
<dbReference type="SUPFAM" id="SSF52833">
    <property type="entry name" value="Thioredoxin-like"/>
    <property type="match status" value="1"/>
</dbReference>
<evidence type="ECO:0000313" key="4">
    <source>
        <dbReference type="Proteomes" id="UP001271648"/>
    </source>
</evidence>
<name>A0AAW9A898_9BACL</name>
<evidence type="ECO:0000313" key="3">
    <source>
        <dbReference type="EMBL" id="MDW0115881.1"/>
    </source>
</evidence>
<dbReference type="InterPro" id="IPR036249">
    <property type="entry name" value="Thioredoxin-like_sf"/>
</dbReference>
<dbReference type="Pfam" id="PF00578">
    <property type="entry name" value="AhpC-TSA"/>
    <property type="match status" value="1"/>
</dbReference>
<reference evidence="3 4" key="1">
    <citation type="submission" date="2023-06" db="EMBL/GenBank/DDBJ databases">
        <title>Sporosarcina sp. nov., isolated from Korean traditional fermented seafood 'Jeotgal'.</title>
        <authorList>
            <person name="Yang A.I."/>
            <person name="Shin N.-R."/>
        </authorList>
    </citation>
    <scope>NUCLEOTIDE SEQUENCE [LARGE SCALE GENOMIC DNA]</scope>
    <source>
        <strain evidence="3 4">KCTC43456</strain>
    </source>
</reference>
<feature type="domain" description="Thioredoxin" evidence="2">
    <location>
        <begin position="1"/>
        <end position="146"/>
    </location>
</feature>
<dbReference type="PANTHER" id="PTHR42852:SF12">
    <property type="entry name" value="THIOL-DISULFIDE OXIDOREDUCTASE YKUV"/>
    <property type="match status" value="1"/>
</dbReference>
<organism evidence="3 4">
    <name type="scientific">Sporosarcina thermotolerans</name>
    <dbReference type="NCBI Taxonomy" id="633404"/>
    <lineage>
        <taxon>Bacteria</taxon>
        <taxon>Bacillati</taxon>
        <taxon>Bacillota</taxon>
        <taxon>Bacilli</taxon>
        <taxon>Bacillales</taxon>
        <taxon>Caryophanaceae</taxon>
        <taxon>Sporosarcina</taxon>
    </lineage>
</organism>
<keyword evidence="1" id="KW-1015">Disulfide bond</keyword>
<protein>
    <submittedName>
        <fullName evidence="3">Redoxin domain-containing protein</fullName>
    </submittedName>
</protein>
<dbReference type="Gene3D" id="3.40.30.10">
    <property type="entry name" value="Glutaredoxin"/>
    <property type="match status" value="1"/>
</dbReference>
<gene>
    <name evidence="3" type="ORF">QTL97_02855</name>
</gene>
<comment type="caution">
    <text evidence="3">The sequence shown here is derived from an EMBL/GenBank/DDBJ whole genome shotgun (WGS) entry which is preliminary data.</text>
</comment>
<dbReference type="Proteomes" id="UP001271648">
    <property type="component" value="Unassembled WGS sequence"/>
</dbReference>
<sequence>MKIREQMPELRGATTWLNGRVDRYDLIGERPTLIHFWSASCRQCKVAIRDVNYIRDRYKGKLNIVAVHMPRSADDNDLDTIKALVRLHDITQPVFVDNDLLLSDAFDNQFVPAYYVFDKHGQLRHFQAGGSGSMHMLENRVSRVLDETRMQ</sequence>
<accession>A0AAW9A898</accession>